<sequence>MDMLTLSDNIVQHRAPKWSSSVVDLDDETSLLDRETLAARATDVGRWIFACKQVEVSPVIFNDHGPLSGIPWTVCKEVDYSSADKGTAKITRDFRSSQNADRITPATYVYSNAPRKAARWEGVRVSLARWETLKDGWAGQGSVAPSSDSIRKAREIVGLLEVLRVPAPSKFIDAEGEFGFRWSRDPAAAAIVFAVDGNLIGFVRTKAGRVEKLDKPVEEAAHETGFFLKLLQI</sequence>
<dbReference type="KEGG" id="spii:G7077_01320"/>
<evidence type="ECO:0000313" key="2">
    <source>
        <dbReference type="Proteomes" id="UP000503222"/>
    </source>
</evidence>
<name>A0A6G7YLY3_9SPHN</name>
<accession>A0A6G7YLY3</accession>
<organism evidence="1 2">
    <name type="scientific">Sphingomonas piscis</name>
    <dbReference type="NCBI Taxonomy" id="2714943"/>
    <lineage>
        <taxon>Bacteria</taxon>
        <taxon>Pseudomonadati</taxon>
        <taxon>Pseudomonadota</taxon>
        <taxon>Alphaproteobacteria</taxon>
        <taxon>Sphingomonadales</taxon>
        <taxon>Sphingomonadaceae</taxon>
        <taxon>Sphingomonas</taxon>
    </lineage>
</organism>
<protein>
    <submittedName>
        <fullName evidence="1">Uncharacterized protein</fullName>
    </submittedName>
</protein>
<dbReference type="Proteomes" id="UP000503222">
    <property type="component" value="Chromosome"/>
</dbReference>
<proteinExistence type="predicted"/>
<dbReference type="AlphaFoldDB" id="A0A6G7YLY3"/>
<dbReference type="EMBL" id="CP049869">
    <property type="protein sequence ID" value="QIK77753.1"/>
    <property type="molecule type" value="Genomic_DNA"/>
</dbReference>
<keyword evidence="2" id="KW-1185">Reference proteome</keyword>
<gene>
    <name evidence="1" type="ORF">G7077_01320</name>
</gene>
<reference evidence="1 2" key="1">
    <citation type="submission" date="2020-03" db="EMBL/GenBank/DDBJ databases">
        <title>Sphingomonas sp. nov., isolated from fish.</title>
        <authorList>
            <person name="Hyun D.-W."/>
            <person name="Bae J.-W."/>
        </authorList>
    </citation>
    <scope>NUCLEOTIDE SEQUENCE [LARGE SCALE GENOMIC DNA]</scope>
    <source>
        <strain evidence="1 2">HDW15B</strain>
    </source>
</reference>
<dbReference type="RefSeq" id="WP_166410148.1">
    <property type="nucleotide sequence ID" value="NZ_CP049869.1"/>
</dbReference>
<evidence type="ECO:0000313" key="1">
    <source>
        <dbReference type="EMBL" id="QIK77753.1"/>
    </source>
</evidence>